<sequence length="322" mass="35656">MSYAPLPTTAQVVLTLEVISSKQRKIASAERQIQEYEARIAALRSEIATIQNEIASSESYLAPVRRLPIDILGEIVTVCATDPEAPVQVLRALASISRKWREATLRTPNAWTKITVQRLPAKFRQEGGPRQKLCTPRDVKEWLSRSGTCKKDVSLDWEEDSLYGDLEDETEDDNHSELAAIFSLLRSRASEIRSFTSNGYWDDEALPLQSMSSLQALDVGGLGDDEFVSNLAFSCPRLRCITTWGLSRGGPNQLVPLQSRIQVLVITRLPANDLFQLLRAGNGFVGLRALSVSCLATSWSIPDRSVISLFAACIHPPYVIAL</sequence>
<evidence type="ECO:0008006" key="4">
    <source>
        <dbReference type="Google" id="ProtNLM"/>
    </source>
</evidence>
<protein>
    <recommendedName>
        <fullName evidence="4">F-box domain-containing protein</fullName>
    </recommendedName>
</protein>
<evidence type="ECO:0000256" key="1">
    <source>
        <dbReference type="SAM" id="Coils"/>
    </source>
</evidence>
<keyword evidence="1" id="KW-0175">Coiled coil</keyword>
<dbReference type="EMBL" id="JH687873">
    <property type="protein sequence ID" value="EJD35992.1"/>
    <property type="molecule type" value="Genomic_DNA"/>
</dbReference>
<name>J0D8U2_AURST</name>
<evidence type="ECO:0000313" key="3">
    <source>
        <dbReference type="Proteomes" id="UP000006514"/>
    </source>
</evidence>
<dbReference type="KEGG" id="adl:AURDEDRAFT_174912"/>
<dbReference type="InParanoid" id="J0D8U2"/>
<reference evidence="3" key="1">
    <citation type="journal article" date="2012" name="Science">
        <title>The Paleozoic origin of enzymatic lignin decomposition reconstructed from 31 fungal genomes.</title>
        <authorList>
            <person name="Floudas D."/>
            <person name="Binder M."/>
            <person name="Riley R."/>
            <person name="Barry K."/>
            <person name="Blanchette R.A."/>
            <person name="Henrissat B."/>
            <person name="Martinez A.T."/>
            <person name="Otillar R."/>
            <person name="Spatafora J.W."/>
            <person name="Yadav J.S."/>
            <person name="Aerts A."/>
            <person name="Benoit I."/>
            <person name="Boyd A."/>
            <person name="Carlson A."/>
            <person name="Copeland A."/>
            <person name="Coutinho P.M."/>
            <person name="de Vries R.P."/>
            <person name="Ferreira P."/>
            <person name="Findley K."/>
            <person name="Foster B."/>
            <person name="Gaskell J."/>
            <person name="Glotzer D."/>
            <person name="Gorecki P."/>
            <person name="Heitman J."/>
            <person name="Hesse C."/>
            <person name="Hori C."/>
            <person name="Igarashi K."/>
            <person name="Jurgens J.A."/>
            <person name="Kallen N."/>
            <person name="Kersten P."/>
            <person name="Kohler A."/>
            <person name="Kuees U."/>
            <person name="Kumar T.K.A."/>
            <person name="Kuo A."/>
            <person name="LaButti K."/>
            <person name="Larrondo L.F."/>
            <person name="Lindquist E."/>
            <person name="Ling A."/>
            <person name="Lombard V."/>
            <person name="Lucas S."/>
            <person name="Lundell T."/>
            <person name="Martin R."/>
            <person name="McLaughlin D.J."/>
            <person name="Morgenstern I."/>
            <person name="Morin E."/>
            <person name="Murat C."/>
            <person name="Nagy L.G."/>
            <person name="Nolan M."/>
            <person name="Ohm R.A."/>
            <person name="Patyshakuliyeva A."/>
            <person name="Rokas A."/>
            <person name="Ruiz-Duenas F.J."/>
            <person name="Sabat G."/>
            <person name="Salamov A."/>
            <person name="Samejima M."/>
            <person name="Schmutz J."/>
            <person name="Slot J.C."/>
            <person name="St John F."/>
            <person name="Stenlid J."/>
            <person name="Sun H."/>
            <person name="Sun S."/>
            <person name="Syed K."/>
            <person name="Tsang A."/>
            <person name="Wiebenga A."/>
            <person name="Young D."/>
            <person name="Pisabarro A."/>
            <person name="Eastwood D.C."/>
            <person name="Martin F."/>
            <person name="Cullen D."/>
            <person name="Grigoriev I.V."/>
            <person name="Hibbett D.S."/>
        </authorList>
    </citation>
    <scope>NUCLEOTIDE SEQUENCE [LARGE SCALE GENOMIC DNA]</scope>
    <source>
        <strain evidence="3">TFB10046</strain>
    </source>
</reference>
<organism evidence="2 3">
    <name type="scientific">Auricularia subglabra (strain TFB-10046 / SS5)</name>
    <name type="common">White-rot fungus</name>
    <name type="synonym">Auricularia delicata (strain TFB10046)</name>
    <dbReference type="NCBI Taxonomy" id="717982"/>
    <lineage>
        <taxon>Eukaryota</taxon>
        <taxon>Fungi</taxon>
        <taxon>Dikarya</taxon>
        <taxon>Basidiomycota</taxon>
        <taxon>Agaricomycotina</taxon>
        <taxon>Agaricomycetes</taxon>
        <taxon>Auriculariales</taxon>
        <taxon>Auriculariaceae</taxon>
        <taxon>Auricularia</taxon>
    </lineage>
</organism>
<accession>J0D8U2</accession>
<dbReference type="Proteomes" id="UP000006514">
    <property type="component" value="Unassembled WGS sequence"/>
</dbReference>
<evidence type="ECO:0000313" key="2">
    <source>
        <dbReference type="EMBL" id="EJD35992.1"/>
    </source>
</evidence>
<proteinExistence type="predicted"/>
<keyword evidence="3" id="KW-1185">Reference proteome</keyword>
<gene>
    <name evidence="2" type="ORF">AURDEDRAFT_174912</name>
</gene>
<dbReference type="AlphaFoldDB" id="J0D8U2"/>
<feature type="coiled-coil region" evidence="1">
    <location>
        <begin position="19"/>
        <end position="53"/>
    </location>
</feature>
<dbReference type="OrthoDB" id="3365698at2759"/>